<dbReference type="PANTHER" id="PTHR43297:SF2">
    <property type="entry name" value="DIPEPTIDE TRANSPORT ATP-BINDING PROTEIN DPPD"/>
    <property type="match status" value="1"/>
</dbReference>
<dbReference type="SUPFAM" id="SSF52540">
    <property type="entry name" value="P-loop containing nucleoside triphosphate hydrolases"/>
    <property type="match status" value="1"/>
</dbReference>
<evidence type="ECO:0000313" key="10">
    <source>
        <dbReference type="Proteomes" id="UP000317078"/>
    </source>
</evidence>
<dbReference type="CDD" id="cd03257">
    <property type="entry name" value="ABC_NikE_OppD_transporters"/>
    <property type="match status" value="1"/>
</dbReference>
<dbReference type="PROSITE" id="PS50893">
    <property type="entry name" value="ABC_TRANSPORTER_2"/>
    <property type="match status" value="1"/>
</dbReference>
<dbReference type="RefSeq" id="WP_140882594.1">
    <property type="nucleotide sequence ID" value="NZ_RCZP01000006.1"/>
</dbReference>
<accession>A0A502GA51</accession>
<evidence type="ECO:0000256" key="3">
    <source>
        <dbReference type="ARBA" id="ARBA00022448"/>
    </source>
</evidence>
<dbReference type="GO" id="GO:0016887">
    <property type="term" value="F:ATP hydrolysis activity"/>
    <property type="evidence" value="ECO:0007669"/>
    <property type="project" value="InterPro"/>
</dbReference>
<dbReference type="Pfam" id="PF00005">
    <property type="entry name" value="ABC_tran"/>
    <property type="match status" value="1"/>
</dbReference>
<keyword evidence="5" id="KW-0547">Nucleotide-binding</keyword>
<keyword evidence="4" id="KW-1003">Cell membrane</keyword>
<dbReference type="PANTHER" id="PTHR43297">
    <property type="entry name" value="OLIGOPEPTIDE TRANSPORT ATP-BINDING PROTEIN APPD"/>
    <property type="match status" value="1"/>
</dbReference>
<evidence type="ECO:0000256" key="6">
    <source>
        <dbReference type="ARBA" id="ARBA00022840"/>
    </source>
</evidence>
<dbReference type="InterPro" id="IPR013563">
    <property type="entry name" value="Oligopep_ABC_C"/>
</dbReference>
<dbReference type="InterPro" id="IPR027417">
    <property type="entry name" value="P-loop_NTPase"/>
</dbReference>
<keyword evidence="6 9" id="KW-0067">ATP-binding</keyword>
<protein>
    <submittedName>
        <fullName evidence="9">ABC transporter ATP-binding protein</fullName>
    </submittedName>
</protein>
<feature type="domain" description="ABC transporter" evidence="8">
    <location>
        <begin position="4"/>
        <end position="254"/>
    </location>
</feature>
<dbReference type="Proteomes" id="UP000317078">
    <property type="component" value="Unassembled WGS sequence"/>
</dbReference>
<dbReference type="PROSITE" id="PS00211">
    <property type="entry name" value="ABC_TRANSPORTER_1"/>
    <property type="match status" value="1"/>
</dbReference>
<evidence type="ECO:0000256" key="2">
    <source>
        <dbReference type="ARBA" id="ARBA00005417"/>
    </source>
</evidence>
<proteinExistence type="inferred from homology"/>
<evidence type="ECO:0000256" key="7">
    <source>
        <dbReference type="ARBA" id="ARBA00023136"/>
    </source>
</evidence>
<dbReference type="Pfam" id="PF08352">
    <property type="entry name" value="oligo_HPY"/>
    <property type="match status" value="1"/>
</dbReference>
<dbReference type="InterPro" id="IPR003439">
    <property type="entry name" value="ABC_transporter-like_ATP-bd"/>
</dbReference>
<evidence type="ECO:0000256" key="5">
    <source>
        <dbReference type="ARBA" id="ARBA00022741"/>
    </source>
</evidence>
<dbReference type="GO" id="GO:0055085">
    <property type="term" value="P:transmembrane transport"/>
    <property type="evidence" value="ECO:0007669"/>
    <property type="project" value="UniProtKB-ARBA"/>
</dbReference>
<gene>
    <name evidence="9" type="ORF">EAH89_09550</name>
</gene>
<keyword evidence="10" id="KW-1185">Reference proteome</keyword>
<evidence type="ECO:0000256" key="4">
    <source>
        <dbReference type="ARBA" id="ARBA00022475"/>
    </source>
</evidence>
<dbReference type="GO" id="GO:0015833">
    <property type="term" value="P:peptide transport"/>
    <property type="evidence" value="ECO:0007669"/>
    <property type="project" value="InterPro"/>
</dbReference>
<dbReference type="InterPro" id="IPR003593">
    <property type="entry name" value="AAA+_ATPase"/>
</dbReference>
<dbReference type="OrthoDB" id="37801at2"/>
<comment type="similarity">
    <text evidence="2">Belongs to the ABC transporter superfamily.</text>
</comment>
<keyword evidence="7" id="KW-0472">Membrane</keyword>
<reference evidence="9 10" key="1">
    <citation type="journal article" date="2019" name="Environ. Microbiol.">
        <title>Species interactions and distinct microbial communities in high Arctic permafrost affected cryosols are associated with the CH4 and CO2 gas fluxes.</title>
        <authorList>
            <person name="Altshuler I."/>
            <person name="Hamel J."/>
            <person name="Turney S."/>
            <person name="Magnuson E."/>
            <person name="Levesque R."/>
            <person name="Greer C."/>
            <person name="Whyte L.G."/>
        </authorList>
    </citation>
    <scope>NUCLEOTIDE SEQUENCE [LARGE SCALE GENOMIC DNA]</scope>
    <source>
        <strain evidence="9 10">S9.3B</strain>
    </source>
</reference>
<dbReference type="EMBL" id="RCZP01000006">
    <property type="protein sequence ID" value="TPG58190.1"/>
    <property type="molecule type" value="Genomic_DNA"/>
</dbReference>
<keyword evidence="3" id="KW-0813">Transport</keyword>
<dbReference type="FunFam" id="3.40.50.300:FF:000016">
    <property type="entry name" value="Oligopeptide ABC transporter ATP-binding component"/>
    <property type="match status" value="1"/>
</dbReference>
<dbReference type="GO" id="GO:0005524">
    <property type="term" value="F:ATP binding"/>
    <property type="evidence" value="ECO:0007669"/>
    <property type="project" value="UniProtKB-KW"/>
</dbReference>
<evidence type="ECO:0000313" key="9">
    <source>
        <dbReference type="EMBL" id="TPG58190.1"/>
    </source>
</evidence>
<comment type="subcellular location">
    <subcellularLocation>
        <location evidence="1">Cell inner membrane</location>
        <topology evidence="1">Peripheral membrane protein</topology>
    </subcellularLocation>
</comment>
<dbReference type="Gene3D" id="3.40.50.300">
    <property type="entry name" value="P-loop containing nucleotide triphosphate hydrolases"/>
    <property type="match status" value="1"/>
</dbReference>
<dbReference type="InterPro" id="IPR050388">
    <property type="entry name" value="ABC_Ni/Peptide_Import"/>
</dbReference>
<dbReference type="SMART" id="SM00382">
    <property type="entry name" value="AAA"/>
    <property type="match status" value="1"/>
</dbReference>
<dbReference type="GO" id="GO:0005886">
    <property type="term" value="C:plasma membrane"/>
    <property type="evidence" value="ECO:0007669"/>
    <property type="project" value="UniProtKB-SubCell"/>
</dbReference>
<evidence type="ECO:0000259" key="8">
    <source>
        <dbReference type="PROSITE" id="PS50893"/>
    </source>
</evidence>
<comment type="caution">
    <text evidence="9">The sequence shown here is derived from an EMBL/GenBank/DDBJ whole genome shotgun (WGS) entry which is preliminary data.</text>
</comment>
<name>A0A502GA51_9PROT</name>
<dbReference type="InterPro" id="IPR017871">
    <property type="entry name" value="ABC_transporter-like_CS"/>
</dbReference>
<evidence type="ECO:0000256" key="1">
    <source>
        <dbReference type="ARBA" id="ARBA00004417"/>
    </source>
</evidence>
<dbReference type="AlphaFoldDB" id="A0A502GA51"/>
<organism evidence="9 10">
    <name type="scientific">Muricoccus nepalensis</name>
    <dbReference type="NCBI Taxonomy" id="1854500"/>
    <lineage>
        <taxon>Bacteria</taxon>
        <taxon>Pseudomonadati</taxon>
        <taxon>Pseudomonadota</taxon>
        <taxon>Alphaproteobacteria</taxon>
        <taxon>Acetobacterales</taxon>
        <taxon>Roseomonadaceae</taxon>
        <taxon>Muricoccus</taxon>
    </lineage>
</organism>
<sequence>MALLEVRDLHVGFPVAGRMVEVVRGVTFSIEAGEALGLVGESGSGKSQTALAILRLLRHPGRVTRGSVRFEGRELTTASEAAMRSLRGSSLSIVFQDALSGLNPVFPIGTQLTDVIMAHRGLSRRAARDAAVEALGLVGIRDAAGRLGQYPHQFSGGMRQRVLIAMAVACRPKLLIADEPTTALDVTVQAQIVALLHDLRARLGLALLFITHNLDLMAEICDRAVVLYGGMMMEDAPVGALFAAPLQPYSRALLECVPRLGDRAGSLRPIEGASPVPGRLGPGCPFEPRCGVALDRCAAERPPEQRRGDHRVACWAAAS</sequence>
<dbReference type="NCBIfam" id="TIGR01727">
    <property type="entry name" value="oligo_HPY"/>
    <property type="match status" value="1"/>
</dbReference>